<proteinExistence type="predicted"/>
<feature type="signal peptide" evidence="1">
    <location>
        <begin position="1"/>
        <end position="20"/>
    </location>
</feature>
<evidence type="ECO:0008006" key="4">
    <source>
        <dbReference type="Google" id="ProtNLM"/>
    </source>
</evidence>
<name>A0ABR7TU25_9BACT</name>
<protein>
    <recommendedName>
        <fullName evidence="4">DUF4382 domain-containing protein</fullName>
    </recommendedName>
</protein>
<comment type="caution">
    <text evidence="2">The sequence shown here is derived from an EMBL/GenBank/DDBJ whole genome shotgun (WGS) entry which is preliminary data.</text>
</comment>
<gene>
    <name evidence="2" type="ORF">ICL07_26495</name>
</gene>
<dbReference type="Proteomes" id="UP000659124">
    <property type="component" value="Unassembled WGS sequence"/>
</dbReference>
<dbReference type="PROSITE" id="PS51257">
    <property type="entry name" value="PROKAR_LIPOPROTEIN"/>
    <property type="match status" value="1"/>
</dbReference>
<reference evidence="2 3" key="1">
    <citation type="submission" date="2020-09" db="EMBL/GenBank/DDBJ databases">
        <title>Genome sequences of type strains of Chitinophaga qingshengii and Chitinophaga varians.</title>
        <authorList>
            <person name="Kittiwongwattana C."/>
        </authorList>
    </citation>
    <scope>NUCLEOTIDE SEQUENCE [LARGE SCALE GENOMIC DNA]</scope>
    <source>
        <strain evidence="2 3">JCM 30026</strain>
    </source>
</reference>
<accession>A0ABR7TU25</accession>
<evidence type="ECO:0000256" key="1">
    <source>
        <dbReference type="SAM" id="SignalP"/>
    </source>
</evidence>
<dbReference type="EMBL" id="JACVFC010000004">
    <property type="protein sequence ID" value="MBC9933968.1"/>
    <property type="molecule type" value="Genomic_DNA"/>
</dbReference>
<evidence type="ECO:0000313" key="3">
    <source>
        <dbReference type="Proteomes" id="UP000659124"/>
    </source>
</evidence>
<dbReference type="RefSeq" id="WP_188091069.1">
    <property type="nucleotide sequence ID" value="NZ_JACVFC010000004.1"/>
</dbReference>
<keyword evidence="3" id="KW-1185">Reference proteome</keyword>
<organism evidence="2 3">
    <name type="scientific">Chitinophaga qingshengii</name>
    <dbReference type="NCBI Taxonomy" id="1569794"/>
    <lineage>
        <taxon>Bacteria</taxon>
        <taxon>Pseudomonadati</taxon>
        <taxon>Bacteroidota</taxon>
        <taxon>Chitinophagia</taxon>
        <taxon>Chitinophagales</taxon>
        <taxon>Chitinophagaceae</taxon>
        <taxon>Chitinophaga</taxon>
    </lineage>
</organism>
<feature type="chain" id="PRO_5046736238" description="DUF4382 domain-containing protein" evidence="1">
    <location>
        <begin position="21"/>
        <end position="251"/>
    </location>
</feature>
<evidence type="ECO:0000313" key="2">
    <source>
        <dbReference type="EMBL" id="MBC9933968.1"/>
    </source>
</evidence>
<keyword evidence="1" id="KW-0732">Signal</keyword>
<sequence length="251" mass="27316">MKTGILQFCGALGIASMMLASCSKDMSGPDQQPTPDVKDSTSINYEIAAVNPTYTLTPDAAGRLSAITGDASMAKASGGFDITWDTATARLREIRFDAKRGKDELEFKLKTDRQIDLKQIPAQLGAIRIPLGTYQKVKVYARVEGDKKDPAVRLIGFLTWDGKKIPMEILLSGVIELQAQGKDVVVTDKKIDWKGSLKISMDLILTKLQVGDFTGSFTSGKLKISVDVNGNLHNKVVDALENSMSVEHTHD</sequence>